<evidence type="ECO:0000256" key="3">
    <source>
        <dbReference type="ARBA" id="ARBA00023172"/>
    </source>
</evidence>
<keyword evidence="5" id="KW-1185">Reference proteome</keyword>
<evidence type="ECO:0000313" key="5">
    <source>
        <dbReference type="Proteomes" id="UP000828188"/>
    </source>
</evidence>
<evidence type="ECO:0000256" key="2">
    <source>
        <dbReference type="ARBA" id="ARBA00023125"/>
    </source>
</evidence>
<dbReference type="RefSeq" id="YP_010668204.1">
    <property type="nucleotide sequence ID" value="NC_070955.1"/>
</dbReference>
<evidence type="ECO:0000256" key="1">
    <source>
        <dbReference type="ARBA" id="ARBA00008857"/>
    </source>
</evidence>
<evidence type="ECO:0000313" key="4">
    <source>
        <dbReference type="EMBL" id="UEW68602.1"/>
    </source>
</evidence>
<dbReference type="GO" id="GO:0006310">
    <property type="term" value="P:DNA recombination"/>
    <property type="evidence" value="ECO:0007669"/>
    <property type="project" value="UniProtKB-KW"/>
</dbReference>
<evidence type="ECO:0008006" key="6">
    <source>
        <dbReference type="Google" id="ProtNLM"/>
    </source>
</evidence>
<dbReference type="GeneID" id="77944347"/>
<dbReference type="Gene3D" id="1.10.150.130">
    <property type="match status" value="1"/>
</dbReference>
<accession>A0AAE8YEV6</accession>
<dbReference type="EMBL" id="OK665842">
    <property type="protein sequence ID" value="UEW68602.1"/>
    <property type="molecule type" value="Genomic_DNA"/>
</dbReference>
<dbReference type="InterPro" id="IPR011010">
    <property type="entry name" value="DNA_brk_join_enz"/>
</dbReference>
<proteinExistence type="inferred from homology"/>
<dbReference type="GO" id="GO:0015074">
    <property type="term" value="P:DNA integration"/>
    <property type="evidence" value="ECO:0007669"/>
    <property type="project" value="InterPro"/>
</dbReference>
<dbReference type="SUPFAM" id="SSF56349">
    <property type="entry name" value="DNA breaking-rejoining enzymes"/>
    <property type="match status" value="1"/>
</dbReference>
<keyword evidence="2" id="KW-0238">DNA-binding</keyword>
<keyword evidence="3" id="KW-0233">DNA recombination</keyword>
<dbReference type="Gene3D" id="1.10.443.10">
    <property type="entry name" value="Intergrase catalytic core"/>
    <property type="match status" value="1"/>
</dbReference>
<comment type="similarity">
    <text evidence="1">Belongs to the 'phage' integrase family.</text>
</comment>
<dbReference type="InterPro" id="IPR010998">
    <property type="entry name" value="Integrase_recombinase_N"/>
</dbReference>
<organism evidence="4 5">
    <name type="scientific">Burkholderia phage BgManors32</name>
    <dbReference type="NCBI Taxonomy" id="2894335"/>
    <lineage>
        <taxon>Viruses</taxon>
        <taxon>Duplodnaviria</taxon>
        <taxon>Heunggongvirae</taxon>
        <taxon>Uroviricota</taxon>
        <taxon>Caudoviricetes</taxon>
        <taxon>Bigmanorsvirus</taxon>
        <taxon>Bigmanorsvirus bgmanors32</taxon>
    </lineage>
</organism>
<dbReference type="GO" id="GO:0003677">
    <property type="term" value="F:DNA binding"/>
    <property type="evidence" value="ECO:0007669"/>
    <property type="project" value="UniProtKB-KW"/>
</dbReference>
<dbReference type="InterPro" id="IPR013762">
    <property type="entry name" value="Integrase-like_cat_sf"/>
</dbReference>
<protein>
    <recommendedName>
        <fullName evidence="6">Integrase</fullName>
    </recommendedName>
</protein>
<dbReference type="KEGG" id="vg:77944347"/>
<sequence length="400" mass="45667">MPDPTSKRSTENESTGIDRLYRRNGVRKISFWYKYPDGRSETLAVAPRGDRAALAVAERTAKRRALDIQDGAIVAGSVGQAIERFRDEVDPEHYRDQSRDGRAVRTSAYDRLTRFFGRMAPERLETIHGYQFLDARAKAGAPIGANKDMALMSTMCNYWIRWGLIKANPFTGMMQNKAEKDVRSIERHHVLRFYVWSLRQDQAYRTMGVAAMFCYLTGFRAAEVRPYHMGGLAEDGVKVIAAKRKKGEAAVVKLRHWSPRLRAVVERARRDRAVDSVFLFPNRKGQMYSKSGWASVWQDAMYAFIGERDPEIARELEVKKMREAAQRLANRINRPVKGGMEMMLTRHPDYFALSDIRPAAITTKLANRDADAYDFAAHANPSTTHRHYDRRKVKAAAATE</sequence>
<dbReference type="Proteomes" id="UP000828188">
    <property type="component" value="Segment"/>
</dbReference>
<name>A0AAE8YEV6_9CAUD</name>
<reference evidence="4" key="1">
    <citation type="submission" date="2021-10" db="EMBL/GenBank/DDBJ databases">
        <authorList>
            <person name="Gelman D."/>
            <person name="Alkalay-Oren S."/>
            <person name="Coppenhagen-Glazer S."/>
            <person name="Hazan R."/>
        </authorList>
    </citation>
    <scope>NUCLEOTIDE SEQUENCE</scope>
</reference>